<dbReference type="EMBL" id="FOGB01000008">
    <property type="protein sequence ID" value="SEQ80258.1"/>
    <property type="molecule type" value="Genomic_DNA"/>
</dbReference>
<name>A0A1H9J0G1_9GAMM</name>
<reference evidence="2" key="1">
    <citation type="submission" date="2016-10" db="EMBL/GenBank/DDBJ databases">
        <authorList>
            <person name="Varghese N."/>
            <person name="Submissions S."/>
        </authorList>
    </citation>
    <scope>NUCLEOTIDE SEQUENCE [LARGE SCALE GENOMIC DNA]</scope>
    <source>
        <strain evidence="2">DSM 18887</strain>
    </source>
</reference>
<evidence type="ECO:0000313" key="2">
    <source>
        <dbReference type="Proteomes" id="UP000198749"/>
    </source>
</evidence>
<dbReference type="AlphaFoldDB" id="A0A1H9J0G1"/>
<gene>
    <name evidence="1" type="ORF">SAMN03080615_02799</name>
</gene>
<keyword evidence="2" id="KW-1185">Reference proteome</keyword>
<dbReference type="Proteomes" id="UP000198749">
    <property type="component" value="Unassembled WGS sequence"/>
</dbReference>
<evidence type="ECO:0000313" key="1">
    <source>
        <dbReference type="EMBL" id="SEQ80258.1"/>
    </source>
</evidence>
<organism evidence="1 2">
    <name type="scientific">Amphritea atlantica</name>
    <dbReference type="NCBI Taxonomy" id="355243"/>
    <lineage>
        <taxon>Bacteria</taxon>
        <taxon>Pseudomonadati</taxon>
        <taxon>Pseudomonadota</taxon>
        <taxon>Gammaproteobacteria</taxon>
        <taxon>Oceanospirillales</taxon>
        <taxon>Oceanospirillaceae</taxon>
        <taxon>Amphritea</taxon>
    </lineage>
</organism>
<proteinExistence type="predicted"/>
<protein>
    <submittedName>
        <fullName evidence="1">Uncharacterized protein</fullName>
    </submittedName>
</protein>
<accession>A0A1H9J0G1</accession>
<sequence>MLTAVNTVGDFRYQLRGGQLSEGFVGAAQLGRYYSLDLALSAINFDKLRVVDLTSRVTT</sequence>